<dbReference type="PANTHER" id="PTHR44858">
    <property type="entry name" value="TETRATRICOPEPTIDE REPEAT PROTEIN 6"/>
    <property type="match status" value="1"/>
</dbReference>
<keyword evidence="1" id="KW-0677">Repeat</keyword>
<evidence type="ECO:0000256" key="2">
    <source>
        <dbReference type="ARBA" id="ARBA00022803"/>
    </source>
</evidence>
<sequence>MESFNHFLDTLKLHPESSRLALVDAYLLQNPNCAQAYYQRGLIHGAIYTYNKEKLVHLEYGDSDQAIADFEKAIELDPKFVAAYAEKASLYLHLDIDDVGGAELMEQALAIEPDNIACLNLYMSLTSTQGINGECIDICKKIIELQPTAKHKYDLAETYFYLAEEYVGVLDQESLENLEQAILQLNVVIEEDQDEIVVKESRELLEQALELKASMA</sequence>
<evidence type="ECO:0000313" key="4">
    <source>
        <dbReference type="EMBL" id="TKB51951.1"/>
    </source>
</evidence>
<proteinExistence type="predicted"/>
<dbReference type="Gene3D" id="1.25.40.10">
    <property type="entry name" value="Tetratricopeptide repeat domain"/>
    <property type="match status" value="2"/>
</dbReference>
<dbReference type="Proteomes" id="UP000305675">
    <property type="component" value="Unassembled WGS sequence"/>
</dbReference>
<dbReference type="PROSITE" id="PS50005">
    <property type="entry name" value="TPR"/>
    <property type="match status" value="1"/>
</dbReference>
<dbReference type="OrthoDB" id="7052061at2"/>
<feature type="repeat" description="TPR" evidence="3">
    <location>
        <begin position="47"/>
        <end position="80"/>
    </location>
</feature>
<name>A0A4V5NVU8_9GAMM</name>
<evidence type="ECO:0000256" key="1">
    <source>
        <dbReference type="ARBA" id="ARBA00022737"/>
    </source>
</evidence>
<dbReference type="InterPro" id="IPR011990">
    <property type="entry name" value="TPR-like_helical_dom_sf"/>
</dbReference>
<keyword evidence="2 3" id="KW-0802">TPR repeat</keyword>
<gene>
    <name evidence="4" type="ORF">FCL42_16155</name>
</gene>
<dbReference type="PANTHER" id="PTHR44858:SF1">
    <property type="entry name" value="UDP-N-ACETYLGLUCOSAMINE--PEPTIDE N-ACETYLGLUCOSAMINYLTRANSFERASE SPINDLY-RELATED"/>
    <property type="match status" value="1"/>
</dbReference>
<organism evidence="4 5">
    <name type="scientific">Ferrimonas aestuarii</name>
    <dbReference type="NCBI Taxonomy" id="2569539"/>
    <lineage>
        <taxon>Bacteria</taxon>
        <taxon>Pseudomonadati</taxon>
        <taxon>Pseudomonadota</taxon>
        <taxon>Gammaproteobacteria</taxon>
        <taxon>Alteromonadales</taxon>
        <taxon>Ferrimonadaceae</taxon>
        <taxon>Ferrimonas</taxon>
    </lineage>
</organism>
<dbReference type="InterPro" id="IPR019734">
    <property type="entry name" value="TPR_rpt"/>
</dbReference>
<dbReference type="EMBL" id="SWCJ01000015">
    <property type="protein sequence ID" value="TKB51951.1"/>
    <property type="molecule type" value="Genomic_DNA"/>
</dbReference>
<comment type="caution">
    <text evidence="4">The sequence shown here is derived from an EMBL/GenBank/DDBJ whole genome shotgun (WGS) entry which is preliminary data.</text>
</comment>
<reference evidence="4 5" key="1">
    <citation type="submission" date="2019-04" db="EMBL/GenBank/DDBJ databases">
        <authorList>
            <person name="Hwang J.C."/>
        </authorList>
    </citation>
    <scope>NUCLEOTIDE SEQUENCE [LARGE SCALE GENOMIC DNA]</scope>
    <source>
        <strain evidence="4 5">IMCC35002</strain>
    </source>
</reference>
<keyword evidence="5" id="KW-1185">Reference proteome</keyword>
<accession>A0A4V5NVU8</accession>
<protein>
    <submittedName>
        <fullName evidence="4">Uncharacterized protein</fullName>
    </submittedName>
</protein>
<evidence type="ECO:0000313" key="5">
    <source>
        <dbReference type="Proteomes" id="UP000305675"/>
    </source>
</evidence>
<dbReference type="AlphaFoldDB" id="A0A4V5NVU8"/>
<dbReference type="SUPFAM" id="SSF48452">
    <property type="entry name" value="TPR-like"/>
    <property type="match status" value="1"/>
</dbReference>
<evidence type="ECO:0000256" key="3">
    <source>
        <dbReference type="PROSITE-ProRule" id="PRU00339"/>
    </source>
</evidence>
<dbReference type="RefSeq" id="WP_136864465.1">
    <property type="nucleotide sequence ID" value="NZ_SWCJ01000015.1"/>
</dbReference>
<dbReference type="InterPro" id="IPR050498">
    <property type="entry name" value="Ycf3"/>
</dbReference>